<protein>
    <submittedName>
        <fullName evidence="3">Heavy-metal-associated domain-containing protein</fullName>
    </submittedName>
</protein>
<dbReference type="EMBL" id="JACEON010000008">
    <property type="protein sequence ID" value="MBA4612043.1"/>
    <property type="molecule type" value="Genomic_DNA"/>
</dbReference>
<dbReference type="PROSITE" id="PS01047">
    <property type="entry name" value="HMA_1"/>
    <property type="match status" value="1"/>
</dbReference>
<accession>A0A838XYV5</accession>
<dbReference type="GO" id="GO:0046872">
    <property type="term" value="F:metal ion binding"/>
    <property type="evidence" value="ECO:0007669"/>
    <property type="project" value="UniProtKB-KW"/>
</dbReference>
<evidence type="ECO:0000259" key="2">
    <source>
        <dbReference type="PROSITE" id="PS50846"/>
    </source>
</evidence>
<keyword evidence="1" id="KW-0479">Metal-binding</keyword>
<evidence type="ECO:0000313" key="3">
    <source>
        <dbReference type="EMBL" id="MBA4612043.1"/>
    </source>
</evidence>
<gene>
    <name evidence="3" type="ORF">H1W37_10290</name>
</gene>
<evidence type="ECO:0000256" key="1">
    <source>
        <dbReference type="ARBA" id="ARBA00022723"/>
    </source>
</evidence>
<organism evidence="3 4">
    <name type="scientific">Stappia taiwanensis</name>
    <dbReference type="NCBI Taxonomy" id="992267"/>
    <lineage>
        <taxon>Bacteria</taxon>
        <taxon>Pseudomonadati</taxon>
        <taxon>Pseudomonadota</taxon>
        <taxon>Alphaproteobacteria</taxon>
        <taxon>Hyphomicrobiales</taxon>
        <taxon>Stappiaceae</taxon>
        <taxon>Stappia</taxon>
    </lineage>
</organism>
<dbReference type="Proteomes" id="UP000559404">
    <property type="component" value="Unassembled WGS sequence"/>
</dbReference>
<proteinExistence type="predicted"/>
<sequence>MITLKIEGMACSGCVSAVAKALSAADPTSTAEIDLERGIAEIQSVRPQKELMQAIEAAGYDVTPA</sequence>
<dbReference type="Pfam" id="PF00403">
    <property type="entry name" value="HMA"/>
    <property type="match status" value="1"/>
</dbReference>
<dbReference type="SUPFAM" id="SSF55008">
    <property type="entry name" value="HMA, heavy metal-associated domain"/>
    <property type="match status" value="1"/>
</dbReference>
<dbReference type="InterPro" id="IPR006121">
    <property type="entry name" value="HMA_dom"/>
</dbReference>
<name>A0A838XYV5_9HYPH</name>
<feature type="domain" description="HMA" evidence="2">
    <location>
        <begin position="1"/>
        <end position="63"/>
    </location>
</feature>
<reference evidence="3 4" key="1">
    <citation type="submission" date="2020-07" db="EMBL/GenBank/DDBJ databases">
        <authorList>
            <person name="Li M."/>
        </authorList>
    </citation>
    <scope>NUCLEOTIDE SEQUENCE [LARGE SCALE GENOMIC DNA]</scope>
    <source>
        <strain evidence="3 4">DSM 23284</strain>
    </source>
</reference>
<dbReference type="Gene3D" id="3.30.70.100">
    <property type="match status" value="1"/>
</dbReference>
<dbReference type="PROSITE" id="PS50846">
    <property type="entry name" value="HMA_2"/>
    <property type="match status" value="1"/>
</dbReference>
<dbReference type="InterPro" id="IPR036163">
    <property type="entry name" value="HMA_dom_sf"/>
</dbReference>
<evidence type="ECO:0000313" key="4">
    <source>
        <dbReference type="Proteomes" id="UP000559404"/>
    </source>
</evidence>
<dbReference type="AlphaFoldDB" id="A0A838XYV5"/>
<keyword evidence="4" id="KW-1185">Reference proteome</keyword>
<dbReference type="InterPro" id="IPR017969">
    <property type="entry name" value="Heavy-metal-associated_CS"/>
</dbReference>
<comment type="caution">
    <text evidence="3">The sequence shown here is derived from an EMBL/GenBank/DDBJ whole genome shotgun (WGS) entry which is preliminary data.</text>
</comment>
<reference evidence="3 4" key="2">
    <citation type="submission" date="2020-08" db="EMBL/GenBank/DDBJ databases">
        <title>Stappia taiwanensis sp. nov., isolated from a coastal thermal spring.</title>
        <authorList>
            <person name="Kampfer P."/>
        </authorList>
    </citation>
    <scope>NUCLEOTIDE SEQUENCE [LARGE SCALE GENOMIC DNA]</scope>
    <source>
        <strain evidence="3 4">DSM 23284</strain>
    </source>
</reference>
<dbReference type="RefSeq" id="WP_181760239.1">
    <property type="nucleotide sequence ID" value="NZ_BMCR01000003.1"/>
</dbReference>
<dbReference type="CDD" id="cd00371">
    <property type="entry name" value="HMA"/>
    <property type="match status" value="1"/>
</dbReference>